<evidence type="ECO:0000256" key="1">
    <source>
        <dbReference type="SAM" id="MobiDB-lite"/>
    </source>
</evidence>
<dbReference type="Proteomes" id="UP000241639">
    <property type="component" value="Unassembled WGS sequence"/>
</dbReference>
<comment type="caution">
    <text evidence="2">The sequence shown here is derived from an EMBL/GenBank/DDBJ whole genome shotgun (WGS) entry which is preliminary data.</text>
</comment>
<organism evidence="2 3">
    <name type="scientific">Desmospora activa DSM 45169</name>
    <dbReference type="NCBI Taxonomy" id="1121389"/>
    <lineage>
        <taxon>Bacteria</taxon>
        <taxon>Bacillati</taxon>
        <taxon>Bacillota</taxon>
        <taxon>Bacilli</taxon>
        <taxon>Bacillales</taxon>
        <taxon>Thermoactinomycetaceae</taxon>
        <taxon>Desmospora</taxon>
    </lineage>
</organism>
<dbReference type="AlphaFoldDB" id="A0A2T4YYD3"/>
<feature type="compositionally biased region" description="Basic and acidic residues" evidence="1">
    <location>
        <begin position="15"/>
        <end position="34"/>
    </location>
</feature>
<feature type="region of interest" description="Disordered" evidence="1">
    <location>
        <begin position="14"/>
        <end position="51"/>
    </location>
</feature>
<accession>A0A2T4YYD3</accession>
<dbReference type="RefSeq" id="WP_170105730.1">
    <property type="nucleotide sequence ID" value="NZ_PZZP01000008.1"/>
</dbReference>
<gene>
    <name evidence="2" type="ORF">C8J48_3763</name>
</gene>
<name>A0A2T4YYD3_9BACL</name>
<evidence type="ECO:0000313" key="3">
    <source>
        <dbReference type="Proteomes" id="UP000241639"/>
    </source>
</evidence>
<keyword evidence="3" id="KW-1185">Reference proteome</keyword>
<dbReference type="EMBL" id="PZZP01000008">
    <property type="protein sequence ID" value="PTM51710.1"/>
    <property type="molecule type" value="Genomic_DNA"/>
</dbReference>
<reference evidence="2 3" key="1">
    <citation type="submission" date="2018-04" db="EMBL/GenBank/DDBJ databases">
        <title>Genomic Encyclopedia of Archaeal and Bacterial Type Strains, Phase II (KMG-II): from individual species to whole genera.</title>
        <authorList>
            <person name="Goeker M."/>
        </authorList>
    </citation>
    <scope>NUCLEOTIDE SEQUENCE [LARGE SCALE GENOMIC DNA]</scope>
    <source>
        <strain evidence="2 3">DSM 45169</strain>
    </source>
</reference>
<sequence>MTQEEWKTYQLKMQRARENAAKEPEKFDPKKMTPEQRQLFGDLGRKWHGHE</sequence>
<evidence type="ECO:0000313" key="2">
    <source>
        <dbReference type="EMBL" id="PTM51710.1"/>
    </source>
</evidence>
<proteinExistence type="predicted"/>
<protein>
    <submittedName>
        <fullName evidence="2">Uncharacterized protein</fullName>
    </submittedName>
</protein>